<dbReference type="AlphaFoldDB" id="A0A3M6TD20"/>
<feature type="coiled-coil region" evidence="1">
    <location>
        <begin position="13"/>
        <end position="93"/>
    </location>
</feature>
<dbReference type="EMBL" id="RCHS01003850">
    <property type="protein sequence ID" value="RMX39189.1"/>
    <property type="molecule type" value="Genomic_DNA"/>
</dbReference>
<dbReference type="Proteomes" id="UP000275408">
    <property type="component" value="Unassembled WGS sequence"/>
</dbReference>
<evidence type="ECO:0000313" key="2">
    <source>
        <dbReference type="EMBL" id="RMX39189.1"/>
    </source>
</evidence>
<evidence type="ECO:0000313" key="3">
    <source>
        <dbReference type="Proteomes" id="UP000275408"/>
    </source>
</evidence>
<evidence type="ECO:0000256" key="1">
    <source>
        <dbReference type="SAM" id="Coils"/>
    </source>
</evidence>
<protein>
    <submittedName>
        <fullName evidence="2">Uncharacterized protein</fullName>
    </submittedName>
</protein>
<reference evidence="2 3" key="1">
    <citation type="journal article" date="2018" name="Sci. Rep.">
        <title>Comparative analysis of the Pocillopora damicornis genome highlights role of immune system in coral evolution.</title>
        <authorList>
            <person name="Cunning R."/>
            <person name="Bay R.A."/>
            <person name="Gillette P."/>
            <person name="Baker A.C."/>
            <person name="Traylor-Knowles N."/>
        </authorList>
    </citation>
    <scope>NUCLEOTIDE SEQUENCE [LARGE SCALE GENOMIC DNA]</scope>
    <source>
        <strain evidence="2">RSMAS</strain>
        <tissue evidence="2">Whole animal</tissue>
    </source>
</reference>
<keyword evidence="3" id="KW-1185">Reference proteome</keyword>
<gene>
    <name evidence="2" type="ORF">pdam_00013523</name>
</gene>
<comment type="caution">
    <text evidence="2">The sequence shown here is derived from an EMBL/GenBank/DDBJ whole genome shotgun (WGS) entry which is preliminary data.</text>
</comment>
<organism evidence="2 3">
    <name type="scientific">Pocillopora damicornis</name>
    <name type="common">Cauliflower coral</name>
    <name type="synonym">Millepora damicornis</name>
    <dbReference type="NCBI Taxonomy" id="46731"/>
    <lineage>
        <taxon>Eukaryota</taxon>
        <taxon>Metazoa</taxon>
        <taxon>Cnidaria</taxon>
        <taxon>Anthozoa</taxon>
        <taxon>Hexacorallia</taxon>
        <taxon>Scleractinia</taxon>
        <taxon>Astrocoeniina</taxon>
        <taxon>Pocilloporidae</taxon>
        <taxon>Pocillopora</taxon>
    </lineage>
</organism>
<proteinExistence type="predicted"/>
<sequence>MELKETQPDPEGLSKLIKEKTEMSTKIEALIERVNKSESDYKRVQEKLDKYINCKWQELSQLRKEKTELSTEIEALRERVTKSESDYKTVQEKLNKYINCKWRKYKGTKLIVSA</sequence>
<accession>A0A3M6TD20</accession>
<keyword evidence="1" id="KW-0175">Coiled coil</keyword>
<name>A0A3M6TD20_POCDA</name>